<evidence type="ECO:0000313" key="2">
    <source>
        <dbReference type="EMBL" id="SON77747.1"/>
    </source>
</evidence>
<evidence type="ECO:0000313" key="3">
    <source>
        <dbReference type="Proteomes" id="UP000234166"/>
    </source>
</evidence>
<evidence type="ECO:0000313" key="1">
    <source>
        <dbReference type="EMBL" id="SON76549.1"/>
    </source>
</evidence>
<dbReference type="RefSeq" id="WP_039571029.1">
    <property type="nucleotide sequence ID" value="NZ_CP012048.1"/>
</dbReference>
<accession>A0AB38DVQ2</accession>
<gene>
    <name evidence="1" type="primary">orgB</name>
    <name evidence="2" type="ORF">XAP6984_140006</name>
    <name evidence="1" type="ORF">XAP7430_100039</name>
</gene>
<sequence>MRIIVQKVYSKAPDREAQIVYRRAALHRVNRRHALEKAARKAARQIVEDAAHHAHAQYEQARFEGYRDGIALFVDVLVDETVRLSQTYASQLEQERGAIAHDVQKLFEDSETATALIKEYFDTQDADSDRPVTVHLPQWCRLNQCAVEHLQANSGRRIALTASPNDQFVISDGQFSISFTPFSASTDVCMRAAHRNRQGVPDATADIVEALLSRVQQTRSSNST</sequence>
<dbReference type="EMBL" id="OCYT01000046">
    <property type="protein sequence ID" value="SON77747.1"/>
    <property type="molecule type" value="Genomic_DNA"/>
</dbReference>
<keyword evidence="4" id="KW-1185">Reference proteome</keyword>
<proteinExistence type="predicted"/>
<dbReference type="Proteomes" id="UP000234166">
    <property type="component" value="Unassembled WGS sequence"/>
</dbReference>
<organism evidence="1 3">
    <name type="scientific">Xanthomonas campestris pv. phaseoli</name>
    <dbReference type="NCBI Taxonomy" id="317013"/>
    <lineage>
        <taxon>Bacteria</taxon>
        <taxon>Pseudomonadati</taxon>
        <taxon>Pseudomonadota</taxon>
        <taxon>Gammaproteobacteria</taxon>
        <taxon>Lysobacterales</taxon>
        <taxon>Lysobacteraceae</taxon>
        <taxon>Xanthomonas</taxon>
    </lineage>
</organism>
<name>A0AB38DVQ2_XANCH</name>
<dbReference type="Proteomes" id="UP000234181">
    <property type="component" value="Unassembled WGS sequence"/>
</dbReference>
<comment type="caution">
    <text evidence="1">The sequence shown here is derived from an EMBL/GenBank/DDBJ whole genome shotgun (WGS) entry which is preliminary data.</text>
</comment>
<evidence type="ECO:0000313" key="4">
    <source>
        <dbReference type="Proteomes" id="UP000234181"/>
    </source>
</evidence>
<dbReference type="EMBL" id="OCYS01000002">
    <property type="protein sequence ID" value="SON76549.1"/>
    <property type="molecule type" value="Genomic_DNA"/>
</dbReference>
<dbReference type="AlphaFoldDB" id="A0AB38DVQ2"/>
<reference evidence="3 4" key="1">
    <citation type="submission" date="2017-10" db="EMBL/GenBank/DDBJ databases">
        <authorList>
            <person name="Regsiter A."/>
            <person name="William W."/>
        </authorList>
    </citation>
    <scope>NUCLEOTIDE SEQUENCE [LARGE SCALE GENOMIC DNA]</scope>
    <source>
        <strain evidence="2 4">CFBP6984</strain>
        <strain evidence="1 3">CFBP7430</strain>
    </source>
</reference>
<protein>
    <submittedName>
        <fullName evidence="1">Oxygen-regulated invasion protein orgb</fullName>
    </submittedName>
</protein>
<dbReference type="KEGG" id="xph:XppCFBP6546_12360"/>